<dbReference type="Gene3D" id="1.20.120.330">
    <property type="entry name" value="Nucleotidyltransferases domain 2"/>
    <property type="match status" value="1"/>
</dbReference>
<dbReference type="InterPro" id="IPR007761">
    <property type="entry name" value="MtlR-like"/>
</dbReference>
<dbReference type="NCBIfam" id="NF008234">
    <property type="entry name" value="PRK11001.1"/>
    <property type="match status" value="1"/>
</dbReference>
<dbReference type="EMBL" id="PYMA01000003">
    <property type="protein sequence ID" value="PSW20523.1"/>
    <property type="molecule type" value="Genomic_DNA"/>
</dbReference>
<evidence type="ECO:0000313" key="1">
    <source>
        <dbReference type="EMBL" id="PSW20523.1"/>
    </source>
</evidence>
<dbReference type="Proteomes" id="UP000241771">
    <property type="component" value="Unassembled WGS sequence"/>
</dbReference>
<comment type="caution">
    <text evidence="1">The sequence shown here is derived from an EMBL/GenBank/DDBJ whole genome shotgun (WGS) entry which is preliminary data.</text>
</comment>
<dbReference type="RefSeq" id="WP_036827393.1">
    <property type="nucleotide sequence ID" value="NZ_JGVO01000852.1"/>
</dbReference>
<dbReference type="InterPro" id="IPR038026">
    <property type="entry name" value="MtlR-like_sf"/>
</dbReference>
<dbReference type="AlphaFoldDB" id="A0A2T3NW54"/>
<keyword evidence="2" id="KW-1185">Reference proteome</keyword>
<gene>
    <name evidence="1" type="ORF">C9I98_06635</name>
</gene>
<dbReference type="PANTHER" id="PTHR37941:SF1">
    <property type="entry name" value="FUMARASE E-RELATED"/>
    <property type="match status" value="1"/>
</dbReference>
<reference evidence="1 2" key="1">
    <citation type="submission" date="2018-01" db="EMBL/GenBank/DDBJ databases">
        <title>Whole genome sequencing of Histamine producing bacteria.</title>
        <authorList>
            <person name="Butler K."/>
        </authorList>
    </citation>
    <scope>NUCLEOTIDE SEQUENCE [LARGE SCALE GENOMIC DNA]</scope>
    <source>
        <strain evidence="1 2">DSM 100436</strain>
    </source>
</reference>
<protein>
    <submittedName>
        <fullName evidence="1">MltR family transcriptional regulator</fullName>
    </submittedName>
</protein>
<dbReference type="OrthoDB" id="7060391at2"/>
<dbReference type="SUPFAM" id="SSF158668">
    <property type="entry name" value="MtlR-like"/>
    <property type="match status" value="1"/>
</dbReference>
<dbReference type="GO" id="GO:0045892">
    <property type="term" value="P:negative regulation of DNA-templated transcription"/>
    <property type="evidence" value="ECO:0007669"/>
    <property type="project" value="TreeGrafter"/>
</dbReference>
<organism evidence="1 2">
    <name type="scientific">Photobacterium sanctipauli</name>
    <dbReference type="NCBI Taxonomy" id="1342794"/>
    <lineage>
        <taxon>Bacteria</taxon>
        <taxon>Pseudomonadati</taxon>
        <taxon>Pseudomonadota</taxon>
        <taxon>Gammaproteobacteria</taxon>
        <taxon>Vibrionales</taxon>
        <taxon>Vibrionaceae</taxon>
        <taxon>Photobacterium</taxon>
    </lineage>
</organism>
<evidence type="ECO:0000313" key="2">
    <source>
        <dbReference type="Proteomes" id="UP000241771"/>
    </source>
</evidence>
<name>A0A2T3NW54_9GAMM</name>
<sequence length="176" mass="19557">MAHSDHESDILERLNDAPTARGFFITSVEVFEQAVENLIQRIFRKDDFAVKSVVEPLLGNAGPLGELPVRLKLLLGLGVVPHPVYQDIEAFLTLRDFLNNDGSEYSFTDPAILEPIKKLNVMSQMGVVQLEIAPPSDDADITFYKMQLARQEQVIKSALALAVSSICDELDKESPF</sequence>
<dbReference type="PANTHER" id="PTHR37941">
    <property type="entry name" value="FUMARASE E-RELATED"/>
    <property type="match status" value="1"/>
</dbReference>
<dbReference type="Pfam" id="PF05068">
    <property type="entry name" value="MtlR"/>
    <property type="match status" value="1"/>
</dbReference>
<proteinExistence type="predicted"/>
<accession>A0A2T3NW54</accession>